<name>G7IP24_MEDTR</name>
<dbReference type="AlphaFoldDB" id="G7IP24"/>
<reference evidence="1 3" key="2">
    <citation type="journal article" date="2014" name="BMC Genomics">
        <title>An improved genome release (version Mt4.0) for the model legume Medicago truncatula.</title>
        <authorList>
            <person name="Tang H."/>
            <person name="Krishnakumar V."/>
            <person name="Bidwell S."/>
            <person name="Rosen B."/>
            <person name="Chan A."/>
            <person name="Zhou S."/>
            <person name="Gentzbittel L."/>
            <person name="Childs K.L."/>
            <person name="Yandell M."/>
            <person name="Gundlach H."/>
            <person name="Mayer K.F."/>
            <person name="Schwartz D.C."/>
            <person name="Town C.D."/>
        </authorList>
    </citation>
    <scope>GENOME REANNOTATION</scope>
    <source>
        <strain evidence="2 3">cv. Jemalong A17</strain>
    </source>
</reference>
<sequence length="360" mass="39218">MNPMKESEAAVTVNDPMIEEVEAGTVFHIRLKQSPSTLLHKMNLHESMRRNFSAVAWCAKLNAIACATETCARIPRSSVNPPFWIPIHIVIPERPTENAVFNVVADSPLDSVQFIQWSPVCCPRALLIANFHGRVTIWTQPSHGPANLVIDTNCWLREHEWRQDTAVVTKWLSGYRWLSSKSSAPANLKSIFEEKFISQQSQTSDGPIFCVCSVLQSGSVQLHWSQWPPTQNATLHKWFCTSKGLLACGPSGIITGDAIITDNGTLLVAGVPAVNPAAIIVWEVMPGRGNSLQFSPKKSINNGVPPLISKFSAYVSPESAVKSPAPTTWCSGVAGAAFDPTRDGSVIAAVIVEGMHMILT</sequence>
<proteinExistence type="predicted"/>
<evidence type="ECO:0000313" key="3">
    <source>
        <dbReference type="Proteomes" id="UP000002051"/>
    </source>
</evidence>
<accession>G7IP24</accession>
<reference evidence="2" key="3">
    <citation type="submission" date="2015-04" db="UniProtKB">
        <authorList>
            <consortium name="EnsemblPlants"/>
        </authorList>
    </citation>
    <scope>IDENTIFICATION</scope>
    <source>
        <strain evidence="2">cv. Jemalong A17</strain>
    </source>
</reference>
<gene>
    <name evidence="1" type="ordered locus">MTR_2g013190</name>
</gene>
<evidence type="ECO:0000313" key="2">
    <source>
        <dbReference type="EnsemblPlants" id="AES63786"/>
    </source>
</evidence>
<dbReference type="OMA" id="NLHESMR"/>
<dbReference type="PANTHER" id="PTHR35130">
    <property type="entry name" value="MEDIATOR OF RNA POLYMERASE II TRANSCRIPTION SUBUNIT 16"/>
    <property type="match status" value="1"/>
</dbReference>
<dbReference type="GO" id="GO:0016592">
    <property type="term" value="C:mediator complex"/>
    <property type="evidence" value="ECO:0007669"/>
    <property type="project" value="InterPro"/>
</dbReference>
<dbReference type="STRING" id="3880.G7IP24"/>
<dbReference type="Proteomes" id="UP000002051">
    <property type="component" value="Chromosome 2"/>
</dbReference>
<dbReference type="PaxDb" id="3880-AES63786"/>
<organism evidence="1 3">
    <name type="scientific">Medicago truncatula</name>
    <name type="common">Barrel medic</name>
    <name type="synonym">Medicago tribuloides</name>
    <dbReference type="NCBI Taxonomy" id="3880"/>
    <lineage>
        <taxon>Eukaryota</taxon>
        <taxon>Viridiplantae</taxon>
        <taxon>Streptophyta</taxon>
        <taxon>Embryophyta</taxon>
        <taxon>Tracheophyta</taxon>
        <taxon>Spermatophyta</taxon>
        <taxon>Magnoliopsida</taxon>
        <taxon>eudicotyledons</taxon>
        <taxon>Gunneridae</taxon>
        <taxon>Pentapetalae</taxon>
        <taxon>rosids</taxon>
        <taxon>fabids</taxon>
        <taxon>Fabales</taxon>
        <taxon>Fabaceae</taxon>
        <taxon>Papilionoideae</taxon>
        <taxon>50 kb inversion clade</taxon>
        <taxon>NPAAA clade</taxon>
        <taxon>Hologalegina</taxon>
        <taxon>IRL clade</taxon>
        <taxon>Trifolieae</taxon>
        <taxon>Medicago</taxon>
    </lineage>
</organism>
<dbReference type="PANTHER" id="PTHR35130:SF1">
    <property type="entry name" value="MEDIATOR OF RNA POLYMERASE II TRANSCRIPTION SUBUNIT 16"/>
    <property type="match status" value="1"/>
</dbReference>
<keyword evidence="3" id="KW-1185">Reference proteome</keyword>
<dbReference type="GO" id="GO:0006355">
    <property type="term" value="P:regulation of DNA-templated transcription"/>
    <property type="evidence" value="ECO:0000318"/>
    <property type="project" value="GO_Central"/>
</dbReference>
<dbReference type="HOGENOM" id="CLU_770234_0_0_1"/>
<evidence type="ECO:0000313" key="1">
    <source>
        <dbReference type="EMBL" id="AES63786.1"/>
    </source>
</evidence>
<dbReference type="eggNOG" id="ENOG502QU1U">
    <property type="taxonomic scope" value="Eukaryota"/>
</dbReference>
<reference evidence="1 3" key="1">
    <citation type="journal article" date="2011" name="Nature">
        <title>The Medicago genome provides insight into the evolution of rhizobial symbioses.</title>
        <authorList>
            <person name="Young N.D."/>
            <person name="Debelle F."/>
            <person name="Oldroyd G.E."/>
            <person name="Geurts R."/>
            <person name="Cannon S.B."/>
            <person name="Udvardi M.K."/>
            <person name="Benedito V.A."/>
            <person name="Mayer K.F."/>
            <person name="Gouzy J."/>
            <person name="Schoof H."/>
            <person name="Van de Peer Y."/>
            <person name="Proost S."/>
            <person name="Cook D.R."/>
            <person name="Meyers B.C."/>
            <person name="Spannagl M."/>
            <person name="Cheung F."/>
            <person name="De Mita S."/>
            <person name="Krishnakumar V."/>
            <person name="Gundlach H."/>
            <person name="Zhou S."/>
            <person name="Mudge J."/>
            <person name="Bharti A.K."/>
            <person name="Murray J.D."/>
            <person name="Naoumkina M.A."/>
            <person name="Rosen B."/>
            <person name="Silverstein K.A."/>
            <person name="Tang H."/>
            <person name="Rombauts S."/>
            <person name="Zhao P.X."/>
            <person name="Zhou P."/>
            <person name="Barbe V."/>
            <person name="Bardou P."/>
            <person name="Bechner M."/>
            <person name="Bellec A."/>
            <person name="Berger A."/>
            <person name="Berges H."/>
            <person name="Bidwell S."/>
            <person name="Bisseling T."/>
            <person name="Choisne N."/>
            <person name="Couloux A."/>
            <person name="Denny R."/>
            <person name="Deshpande S."/>
            <person name="Dai X."/>
            <person name="Doyle J.J."/>
            <person name="Dudez A.M."/>
            <person name="Farmer A.D."/>
            <person name="Fouteau S."/>
            <person name="Franken C."/>
            <person name="Gibelin C."/>
            <person name="Gish J."/>
            <person name="Goldstein S."/>
            <person name="Gonzalez A.J."/>
            <person name="Green P.J."/>
            <person name="Hallab A."/>
            <person name="Hartog M."/>
            <person name="Hua A."/>
            <person name="Humphray S.J."/>
            <person name="Jeong D.H."/>
            <person name="Jing Y."/>
            <person name="Jocker A."/>
            <person name="Kenton S.M."/>
            <person name="Kim D.J."/>
            <person name="Klee K."/>
            <person name="Lai H."/>
            <person name="Lang C."/>
            <person name="Lin S."/>
            <person name="Macmil S.L."/>
            <person name="Magdelenat G."/>
            <person name="Matthews L."/>
            <person name="McCorrison J."/>
            <person name="Monaghan E.L."/>
            <person name="Mun J.H."/>
            <person name="Najar F.Z."/>
            <person name="Nicholson C."/>
            <person name="Noirot C."/>
            <person name="O'Bleness M."/>
            <person name="Paule C.R."/>
            <person name="Poulain J."/>
            <person name="Prion F."/>
            <person name="Qin B."/>
            <person name="Qu C."/>
            <person name="Retzel E.F."/>
            <person name="Riddle C."/>
            <person name="Sallet E."/>
            <person name="Samain S."/>
            <person name="Samson N."/>
            <person name="Sanders I."/>
            <person name="Saurat O."/>
            <person name="Scarpelli C."/>
            <person name="Schiex T."/>
            <person name="Segurens B."/>
            <person name="Severin A.J."/>
            <person name="Sherrier D.J."/>
            <person name="Shi R."/>
            <person name="Sims S."/>
            <person name="Singer S.R."/>
            <person name="Sinharoy S."/>
            <person name="Sterck L."/>
            <person name="Viollet A."/>
            <person name="Wang B.B."/>
            <person name="Wang K."/>
            <person name="Wang M."/>
            <person name="Wang X."/>
            <person name="Warfsmann J."/>
            <person name="Weissenbach J."/>
            <person name="White D.D."/>
            <person name="White J.D."/>
            <person name="Wiley G.B."/>
            <person name="Wincker P."/>
            <person name="Xing Y."/>
            <person name="Yang L."/>
            <person name="Yao Z."/>
            <person name="Ying F."/>
            <person name="Zhai J."/>
            <person name="Zhou L."/>
            <person name="Zuber A."/>
            <person name="Denarie J."/>
            <person name="Dixon R.A."/>
            <person name="May G.D."/>
            <person name="Schwartz D.C."/>
            <person name="Rogers J."/>
            <person name="Quetier F."/>
            <person name="Town C.D."/>
            <person name="Roe B.A."/>
        </authorList>
    </citation>
    <scope>NUCLEOTIDE SEQUENCE [LARGE SCALE GENOMIC DNA]</scope>
    <source>
        <strain evidence="1">A17</strain>
        <strain evidence="2 3">cv. Jemalong A17</strain>
    </source>
</reference>
<dbReference type="EMBL" id="CM001218">
    <property type="protein sequence ID" value="AES63786.1"/>
    <property type="molecule type" value="Genomic_DNA"/>
</dbReference>
<dbReference type="InterPro" id="IPR038836">
    <property type="entry name" value="MED16"/>
</dbReference>
<dbReference type="EnsemblPlants" id="AES63786">
    <property type="protein sequence ID" value="AES63786"/>
    <property type="gene ID" value="MTR_2g013190"/>
</dbReference>
<protein>
    <submittedName>
        <fullName evidence="1">Mediator of RNA polymerase II transcription subunit 16</fullName>
    </submittedName>
</protein>